<dbReference type="Proteomes" id="UP001139031">
    <property type="component" value="Unassembled WGS sequence"/>
</dbReference>
<protein>
    <recommendedName>
        <fullName evidence="3">HEAT repeat domain-containing protein</fullName>
    </recommendedName>
</protein>
<accession>A0ABS7TUJ9</accession>
<dbReference type="SUPFAM" id="SSF48371">
    <property type="entry name" value="ARM repeat"/>
    <property type="match status" value="1"/>
</dbReference>
<keyword evidence="2" id="KW-1185">Reference proteome</keyword>
<sequence length="179" mass="19179">MPFLVAHPDPRVRGACGHLLAAWGEHDALLRLAGDPRYGVMQAAMHALGKTTPNAAAAQCARTCLAHPRVTGACAEETLATYVAHAPPAEAIPLLARLVADDPRQTVRRRAVHALIELHAARELAELLPLLEAPPRVHWGVHLALLEGCRKLGLDGSRGADMLREVDDIHVQGALARLT</sequence>
<dbReference type="RefSeq" id="WP_224193690.1">
    <property type="nucleotide sequence ID" value="NZ_JAIRAU010000028.1"/>
</dbReference>
<proteinExistence type="predicted"/>
<evidence type="ECO:0000313" key="2">
    <source>
        <dbReference type="Proteomes" id="UP001139031"/>
    </source>
</evidence>
<comment type="caution">
    <text evidence="1">The sequence shown here is derived from an EMBL/GenBank/DDBJ whole genome shotgun (WGS) entry which is preliminary data.</text>
</comment>
<dbReference type="Pfam" id="PF13646">
    <property type="entry name" value="HEAT_2"/>
    <property type="match status" value="1"/>
</dbReference>
<dbReference type="Gene3D" id="1.25.10.10">
    <property type="entry name" value="Leucine-rich Repeat Variant"/>
    <property type="match status" value="1"/>
</dbReference>
<organism evidence="1 2">
    <name type="scientific">Nannocystis pusilla</name>
    <dbReference type="NCBI Taxonomy" id="889268"/>
    <lineage>
        <taxon>Bacteria</taxon>
        <taxon>Pseudomonadati</taxon>
        <taxon>Myxococcota</taxon>
        <taxon>Polyangia</taxon>
        <taxon>Nannocystales</taxon>
        <taxon>Nannocystaceae</taxon>
        <taxon>Nannocystis</taxon>
    </lineage>
</organism>
<evidence type="ECO:0008006" key="3">
    <source>
        <dbReference type="Google" id="ProtNLM"/>
    </source>
</evidence>
<dbReference type="InterPro" id="IPR011989">
    <property type="entry name" value="ARM-like"/>
</dbReference>
<evidence type="ECO:0000313" key="1">
    <source>
        <dbReference type="EMBL" id="MBZ5711927.1"/>
    </source>
</evidence>
<dbReference type="EMBL" id="JAIRAU010000028">
    <property type="protein sequence ID" value="MBZ5711927.1"/>
    <property type="molecule type" value="Genomic_DNA"/>
</dbReference>
<name>A0ABS7TUJ9_9BACT</name>
<dbReference type="InterPro" id="IPR016024">
    <property type="entry name" value="ARM-type_fold"/>
</dbReference>
<gene>
    <name evidence="1" type="ORF">K7C98_22015</name>
</gene>
<reference evidence="1" key="1">
    <citation type="submission" date="2021-08" db="EMBL/GenBank/DDBJ databases">
        <authorList>
            <person name="Stevens D.C."/>
        </authorList>
    </citation>
    <scope>NUCLEOTIDE SEQUENCE</scope>
    <source>
        <strain evidence="1">DSM 53165</strain>
    </source>
</reference>